<dbReference type="EnsemblMetazoa" id="Aqu2.1.18279_001">
    <property type="protein sequence ID" value="Aqu2.1.18279_001"/>
    <property type="gene ID" value="Aqu2.1.18279"/>
</dbReference>
<evidence type="ECO:0008006" key="2">
    <source>
        <dbReference type="Google" id="ProtNLM"/>
    </source>
</evidence>
<dbReference type="SUPFAM" id="SSF49265">
    <property type="entry name" value="Fibronectin type III"/>
    <property type="match status" value="1"/>
</dbReference>
<dbReference type="AlphaFoldDB" id="A0A1X7TT06"/>
<accession>A0A1X7TT06</accession>
<reference evidence="1" key="1">
    <citation type="submission" date="2017-05" db="UniProtKB">
        <authorList>
            <consortium name="EnsemblMetazoa"/>
        </authorList>
    </citation>
    <scope>IDENTIFICATION</scope>
</reference>
<sequence length="255" mass="28183">MTAPLYTSVSFQCIGTGDALAWLIEGVSITDLVKQERNLTISNNNSNSTLSSVLTINTLPTNDGIHIGCIIISFNPHDAVLAEVVLTIQGVTSIEDLTLNFTMDNYFFISWLPPIYYSNDVSAASLVYNVLVVNSNHALILNETVFNTSVELANITECDTYNVNVTAFVAQYKSVTTTASGKNEIQSCLIDDEKIVYFSRSISAVLIQYSYTDAYMPLYDAIIRDQITKPLIQHPYETWVREADGYSLDLVSLAS</sequence>
<organism evidence="1">
    <name type="scientific">Amphimedon queenslandica</name>
    <name type="common">Sponge</name>
    <dbReference type="NCBI Taxonomy" id="400682"/>
    <lineage>
        <taxon>Eukaryota</taxon>
        <taxon>Metazoa</taxon>
        <taxon>Porifera</taxon>
        <taxon>Demospongiae</taxon>
        <taxon>Heteroscleromorpha</taxon>
        <taxon>Haplosclerida</taxon>
        <taxon>Niphatidae</taxon>
        <taxon>Amphimedon</taxon>
    </lineage>
</organism>
<name>A0A1X7TT06_AMPQE</name>
<dbReference type="InParanoid" id="A0A1X7TT06"/>
<dbReference type="InterPro" id="IPR036116">
    <property type="entry name" value="FN3_sf"/>
</dbReference>
<evidence type="ECO:0000313" key="1">
    <source>
        <dbReference type="EnsemblMetazoa" id="Aqu2.1.18279_001"/>
    </source>
</evidence>
<proteinExistence type="predicted"/>
<protein>
    <recommendedName>
        <fullName evidence="2">Fibronectin type-III domain-containing protein</fullName>
    </recommendedName>
</protein>